<evidence type="ECO:0000313" key="2">
    <source>
        <dbReference type="EMBL" id="NYI06394.1"/>
    </source>
</evidence>
<organism evidence="2 3">
    <name type="scientific">Allostreptomyces psammosilenae</name>
    <dbReference type="NCBI Taxonomy" id="1892865"/>
    <lineage>
        <taxon>Bacteria</taxon>
        <taxon>Bacillati</taxon>
        <taxon>Actinomycetota</taxon>
        <taxon>Actinomycetes</taxon>
        <taxon>Kitasatosporales</taxon>
        <taxon>Streptomycetaceae</taxon>
        <taxon>Allostreptomyces</taxon>
    </lineage>
</organism>
<dbReference type="Proteomes" id="UP000567795">
    <property type="component" value="Unassembled WGS sequence"/>
</dbReference>
<feature type="compositionally biased region" description="Low complexity" evidence="1">
    <location>
        <begin position="306"/>
        <end position="318"/>
    </location>
</feature>
<dbReference type="InterPro" id="IPR029063">
    <property type="entry name" value="SAM-dependent_MTases_sf"/>
</dbReference>
<proteinExistence type="predicted"/>
<feature type="region of interest" description="Disordered" evidence="1">
    <location>
        <begin position="1"/>
        <end position="21"/>
    </location>
</feature>
<dbReference type="RefSeq" id="WP_179814980.1">
    <property type="nucleotide sequence ID" value="NZ_JACBZD010000001.1"/>
</dbReference>
<comment type="caution">
    <text evidence="2">The sequence shown here is derived from an EMBL/GenBank/DDBJ whole genome shotgun (WGS) entry which is preliminary data.</text>
</comment>
<gene>
    <name evidence="2" type="ORF">FHU37_003337</name>
</gene>
<dbReference type="Gene3D" id="3.40.50.150">
    <property type="entry name" value="Vaccinia Virus protein VP39"/>
    <property type="match status" value="1"/>
</dbReference>
<keyword evidence="3" id="KW-1185">Reference proteome</keyword>
<name>A0A853A0D5_9ACTN</name>
<feature type="region of interest" description="Disordered" evidence="1">
    <location>
        <begin position="306"/>
        <end position="327"/>
    </location>
</feature>
<evidence type="ECO:0000313" key="3">
    <source>
        <dbReference type="Proteomes" id="UP000567795"/>
    </source>
</evidence>
<reference evidence="2 3" key="1">
    <citation type="submission" date="2020-07" db="EMBL/GenBank/DDBJ databases">
        <title>Sequencing the genomes of 1000 actinobacteria strains.</title>
        <authorList>
            <person name="Klenk H.-P."/>
        </authorList>
    </citation>
    <scope>NUCLEOTIDE SEQUENCE [LARGE SCALE GENOMIC DNA]</scope>
    <source>
        <strain evidence="2 3">DSM 42178</strain>
    </source>
</reference>
<evidence type="ECO:0000256" key="1">
    <source>
        <dbReference type="SAM" id="MobiDB-lite"/>
    </source>
</evidence>
<dbReference type="CDD" id="cd02440">
    <property type="entry name" value="AdoMet_MTases"/>
    <property type="match status" value="1"/>
</dbReference>
<dbReference type="SUPFAM" id="SSF53335">
    <property type="entry name" value="S-adenosyl-L-methionine-dependent methyltransferases"/>
    <property type="match status" value="1"/>
</dbReference>
<dbReference type="AlphaFoldDB" id="A0A853A0D5"/>
<evidence type="ECO:0008006" key="4">
    <source>
        <dbReference type="Google" id="ProtNLM"/>
    </source>
</evidence>
<accession>A0A853A0D5</accession>
<sequence length="327" mass="33741">METRDSAASSNAPAPAAPPRAVTLAPAATTVPDTSALPQSGVSQPTGGHGYGVTAEFYDLFHSRAYTDRARRYLAHAASGARRGILEVGAGTGLVTVVLGGAAAVPVHAVEPALPMRTVLLSRLATADPGLRERVVVHATTLQVAGLEAVADLAVCVNVAACLPPVQRRALWRAVAAGLLPGGWLLVDPFPRRPEVEVVRTLPAVRLGSDVYTCRTRTTPGPGDRMDMEFTYRVVRAGARLREERESFPMWSLGREQLLAELAEAGLYGEDGCGAAGPLRPADPGARGAGFGRGPLAVHRCTAAAAPTAGTTGAPHTTDTIGGAATA</sequence>
<dbReference type="EMBL" id="JACBZD010000001">
    <property type="protein sequence ID" value="NYI06394.1"/>
    <property type="molecule type" value="Genomic_DNA"/>
</dbReference>
<dbReference type="Gene3D" id="2.20.130.10">
    <property type="entry name" value="CAC2371-like domains"/>
    <property type="match status" value="1"/>
</dbReference>
<protein>
    <recommendedName>
        <fullName evidence="4">Methyltransferase domain-containing protein</fullName>
    </recommendedName>
</protein>